<sequence>MYYKIMRNLKFLIIFLLMAASAPVVFAQTEQVFQAEPVFEQEGYTTPFKLSIWNSWAVPPDATTIYILDLGLLGSGTFELLEKTKHYGLHAAPVYAFGNDFNGVQISPMFTLTRDLNGISVSGLISVNTKFNGILISALTYSEKGGRGFQLSPLAAMCGKECTIYGLQAAPFNWGKVQGLQLGAVNFNKAVKGLQAGLINSGADEINGLQIGCINKIDLLKNGVQLGIINYAGRMEKGVQIGAINVSPEGFLIVSPLVNARF</sequence>
<protein>
    <submittedName>
        <fullName evidence="2">Uncharacterized protein</fullName>
    </submittedName>
</protein>
<organism evidence="2 3">
    <name type="scientific">Elusimicrobium minutum (strain Pei191)</name>
    <dbReference type="NCBI Taxonomy" id="445932"/>
    <lineage>
        <taxon>Bacteria</taxon>
        <taxon>Pseudomonadati</taxon>
        <taxon>Elusimicrobiota</taxon>
        <taxon>Elusimicrobia</taxon>
        <taxon>Elusimicrobiales</taxon>
        <taxon>Elusimicrobiaceae</taxon>
        <taxon>Elusimicrobium</taxon>
    </lineage>
</organism>
<evidence type="ECO:0000313" key="3">
    <source>
        <dbReference type="Proteomes" id="UP000001029"/>
    </source>
</evidence>
<dbReference type="KEGG" id="emi:Emin_0478"/>
<gene>
    <name evidence="2" type="ordered locus">Emin_0478</name>
</gene>
<evidence type="ECO:0000256" key="1">
    <source>
        <dbReference type="SAM" id="SignalP"/>
    </source>
</evidence>
<reference evidence="2 3" key="1">
    <citation type="journal article" date="2009" name="Appl. Environ. Microbiol.">
        <title>Genomic analysis of 'Elusimicrobium minutum,' the first cultivated representative of the phylum 'Elusimicrobia' (formerly termite group 1).</title>
        <authorList>
            <person name="Herlemann D.P.R."/>
            <person name="Geissinger O."/>
            <person name="Ikeda-Ohtsubo W."/>
            <person name="Kunin V."/>
            <person name="Sun H."/>
            <person name="Lapidus A."/>
            <person name="Hugenholtz P."/>
            <person name="Brune A."/>
        </authorList>
    </citation>
    <scope>NUCLEOTIDE SEQUENCE [LARGE SCALE GENOMIC DNA]</scope>
    <source>
        <strain evidence="2 3">Pei191</strain>
    </source>
</reference>
<proteinExistence type="predicted"/>
<dbReference type="EMBL" id="CP001055">
    <property type="protein sequence ID" value="ACC98035.1"/>
    <property type="molecule type" value="Genomic_DNA"/>
</dbReference>
<keyword evidence="1" id="KW-0732">Signal</keyword>
<dbReference type="InterPro" id="IPR058093">
    <property type="entry name" value="LA_2272-like"/>
</dbReference>
<dbReference type="Proteomes" id="UP000001029">
    <property type="component" value="Chromosome"/>
</dbReference>
<feature type="chain" id="PRO_5002778329" evidence="1">
    <location>
        <begin position="28"/>
        <end position="262"/>
    </location>
</feature>
<dbReference type="NCBIfam" id="NF047436">
    <property type="entry name" value="LA_2272_repeat"/>
    <property type="match status" value="1"/>
</dbReference>
<dbReference type="STRING" id="445932.Emin_0478"/>
<dbReference type="HOGENOM" id="CLU_1060646_0_0_0"/>
<keyword evidence="3" id="KW-1185">Reference proteome</keyword>
<feature type="signal peptide" evidence="1">
    <location>
        <begin position="1"/>
        <end position="27"/>
    </location>
</feature>
<accession>B2KCB4</accession>
<evidence type="ECO:0000313" key="2">
    <source>
        <dbReference type="EMBL" id="ACC98035.1"/>
    </source>
</evidence>
<name>B2KCB4_ELUMP</name>
<dbReference type="AlphaFoldDB" id="B2KCB4"/>